<sequence length="105" mass="12015">MEVAGLVVGVAGLAGLFSTCLDALEKTQQYRNSATDMHHLETQFQAEKLRFQQWGHDIGLKRGETLKEGHHKALEEEDTRKTIQEILQTIYTFQWGEITERKVSI</sequence>
<reference evidence="3" key="1">
    <citation type="submission" date="2020-10" db="EMBL/GenBank/DDBJ databases">
        <title>High-Quality Genome Resource of Clonostachys rosea strain S41 by Oxford Nanopore Long-Read Sequencing.</title>
        <authorList>
            <person name="Wang H."/>
        </authorList>
    </citation>
    <scope>NUCLEOTIDE SEQUENCE</scope>
    <source>
        <strain evidence="3">S41</strain>
    </source>
</reference>
<accession>A0A8H7K6U4</accession>
<keyword evidence="1" id="KW-0732">Signal</keyword>
<feature type="signal peptide" evidence="1">
    <location>
        <begin position="1"/>
        <end position="23"/>
    </location>
</feature>
<evidence type="ECO:0000313" key="4">
    <source>
        <dbReference type="Proteomes" id="UP000616885"/>
    </source>
</evidence>
<dbReference type="Gene3D" id="1.20.120.1020">
    <property type="entry name" value="Prion-inhibition and propagation, HeLo domain"/>
    <property type="match status" value="1"/>
</dbReference>
<evidence type="ECO:0000259" key="2">
    <source>
        <dbReference type="Pfam" id="PF14479"/>
    </source>
</evidence>
<dbReference type="InterPro" id="IPR029498">
    <property type="entry name" value="HeLo_dom"/>
</dbReference>
<evidence type="ECO:0000256" key="1">
    <source>
        <dbReference type="SAM" id="SignalP"/>
    </source>
</evidence>
<dbReference type="InterPro" id="IPR038305">
    <property type="entry name" value="HeLo_sf"/>
</dbReference>
<feature type="chain" id="PRO_5034254002" description="Prion-inhibition and propagation HeLo domain-containing protein" evidence="1">
    <location>
        <begin position="24"/>
        <end position="105"/>
    </location>
</feature>
<comment type="caution">
    <text evidence="3">The sequence shown here is derived from an EMBL/GenBank/DDBJ whole genome shotgun (WGS) entry which is preliminary data.</text>
</comment>
<name>A0A8H7K6U4_BIOOC</name>
<dbReference type="AlphaFoldDB" id="A0A8H7K6U4"/>
<proteinExistence type="predicted"/>
<feature type="domain" description="Prion-inhibition and propagation HeLo" evidence="2">
    <location>
        <begin position="5"/>
        <end position="91"/>
    </location>
</feature>
<gene>
    <name evidence="3" type="ORF">IM811_017636</name>
</gene>
<protein>
    <recommendedName>
        <fullName evidence="2">Prion-inhibition and propagation HeLo domain-containing protein</fullName>
    </recommendedName>
</protein>
<dbReference type="Proteomes" id="UP000616885">
    <property type="component" value="Unassembled WGS sequence"/>
</dbReference>
<dbReference type="EMBL" id="JADCTT010000009">
    <property type="protein sequence ID" value="KAF9748131.1"/>
    <property type="molecule type" value="Genomic_DNA"/>
</dbReference>
<evidence type="ECO:0000313" key="3">
    <source>
        <dbReference type="EMBL" id="KAF9748131.1"/>
    </source>
</evidence>
<organism evidence="3 4">
    <name type="scientific">Bionectria ochroleuca</name>
    <name type="common">Gliocladium roseum</name>
    <dbReference type="NCBI Taxonomy" id="29856"/>
    <lineage>
        <taxon>Eukaryota</taxon>
        <taxon>Fungi</taxon>
        <taxon>Dikarya</taxon>
        <taxon>Ascomycota</taxon>
        <taxon>Pezizomycotina</taxon>
        <taxon>Sordariomycetes</taxon>
        <taxon>Hypocreomycetidae</taxon>
        <taxon>Hypocreales</taxon>
        <taxon>Bionectriaceae</taxon>
        <taxon>Clonostachys</taxon>
    </lineage>
</organism>
<dbReference type="Pfam" id="PF14479">
    <property type="entry name" value="HeLo"/>
    <property type="match status" value="1"/>
</dbReference>